<feature type="transmembrane region" description="Helical" evidence="1">
    <location>
        <begin position="424"/>
        <end position="445"/>
    </location>
</feature>
<feature type="transmembrane region" description="Helical" evidence="1">
    <location>
        <begin position="20"/>
        <end position="40"/>
    </location>
</feature>
<keyword evidence="3" id="KW-1185">Reference proteome</keyword>
<keyword evidence="1" id="KW-1133">Transmembrane helix</keyword>
<accession>A0A511QDM4</accession>
<name>A0A511QDM4_9VIBR</name>
<dbReference type="Proteomes" id="UP000321922">
    <property type="component" value="Unassembled WGS sequence"/>
</dbReference>
<reference evidence="2 3" key="1">
    <citation type="submission" date="2019-07" db="EMBL/GenBank/DDBJ databases">
        <title>Whole genome shotgun sequence of Vibrio sagamiensis NBRC 104589.</title>
        <authorList>
            <person name="Hosoyama A."/>
            <person name="Uohara A."/>
            <person name="Ohji S."/>
            <person name="Ichikawa N."/>
        </authorList>
    </citation>
    <scope>NUCLEOTIDE SEQUENCE [LARGE SCALE GENOMIC DNA]</scope>
    <source>
        <strain evidence="2 3">NBRC 104589</strain>
    </source>
</reference>
<dbReference type="PANTHER" id="PTHR32309">
    <property type="entry name" value="TYROSINE-PROTEIN KINASE"/>
    <property type="match status" value="1"/>
</dbReference>
<dbReference type="PANTHER" id="PTHR32309:SF31">
    <property type="entry name" value="CAPSULAR EXOPOLYSACCHARIDE FAMILY"/>
    <property type="match status" value="1"/>
</dbReference>
<protein>
    <submittedName>
        <fullName evidence="2">Chain-length determining protein</fullName>
    </submittedName>
</protein>
<dbReference type="EMBL" id="BJXJ01000012">
    <property type="protein sequence ID" value="GEM75404.1"/>
    <property type="molecule type" value="Genomic_DNA"/>
</dbReference>
<gene>
    <name evidence="2" type="ORF">VSA01S_15160</name>
</gene>
<evidence type="ECO:0000256" key="1">
    <source>
        <dbReference type="SAM" id="Phobius"/>
    </source>
</evidence>
<dbReference type="InterPro" id="IPR050445">
    <property type="entry name" value="Bact_polysacc_biosynth/exp"/>
</dbReference>
<sequence length="477" mass="53611">MNNLRESLAKLLHGAWRRRIFIIIPVVTLPFLGLVISMIMPTKYISHTSMLIQETAKMNPFLEDIAVSTGLKDRISALSTLLKSRHVLYSVAQEQKLINQSMSKKEQESIINDLATRLDVEQIGKDYIQINLSSPTPDGMAEILNSVSNHFVEQLLAPERSSIEDSSKFLTLHINKRREELDKAELAFAEYQNVYSHATPEMQAQSLGRLASLKQTLSEKEALLAGVTRSLGSLDQQLSQTNPVIGKLEEKIIEIRGELTLLRSKYTDAHSLVQGKVRELNRLEQERSVLLNTKQPEMNSSQLWDIASTSSANNQGGSQPLLVSQLHQLQLIRGQHELLTEETDSLRKMVKELEISANRFGSTATEINRLSRDVAVKRDLYDDLVERYEMAQLTGSLGVFEENKRVKVIDEPYSPTIPSNLPSFYFALLGVIGGLFLGMGLALILEISDEAIYSRKSIEKYLGVNVLTTIPKITYMD</sequence>
<dbReference type="RefSeq" id="WP_039982740.1">
    <property type="nucleotide sequence ID" value="NZ_BAOJ01000135.1"/>
</dbReference>
<organism evidence="2 3">
    <name type="scientific">Vibrio sagamiensis NBRC 104589</name>
    <dbReference type="NCBI Taxonomy" id="1219064"/>
    <lineage>
        <taxon>Bacteria</taxon>
        <taxon>Pseudomonadati</taxon>
        <taxon>Pseudomonadota</taxon>
        <taxon>Gammaproteobacteria</taxon>
        <taxon>Vibrionales</taxon>
        <taxon>Vibrionaceae</taxon>
        <taxon>Vibrio</taxon>
    </lineage>
</organism>
<dbReference type="OrthoDB" id="6210130at2"/>
<proteinExistence type="predicted"/>
<keyword evidence="1" id="KW-0472">Membrane</keyword>
<evidence type="ECO:0000313" key="3">
    <source>
        <dbReference type="Proteomes" id="UP000321922"/>
    </source>
</evidence>
<dbReference type="AlphaFoldDB" id="A0A511QDM4"/>
<evidence type="ECO:0000313" key="2">
    <source>
        <dbReference type="EMBL" id="GEM75404.1"/>
    </source>
</evidence>
<comment type="caution">
    <text evidence="2">The sequence shown here is derived from an EMBL/GenBank/DDBJ whole genome shotgun (WGS) entry which is preliminary data.</text>
</comment>
<keyword evidence="1" id="KW-0812">Transmembrane</keyword>